<evidence type="ECO:0000313" key="9">
    <source>
        <dbReference type="EMBL" id="CAF9937728.1"/>
    </source>
</evidence>
<dbReference type="Pfam" id="PF20684">
    <property type="entry name" value="Fung_rhodopsin"/>
    <property type="match status" value="2"/>
</dbReference>
<feature type="domain" description="Rhodopsin" evidence="8">
    <location>
        <begin position="37"/>
        <end position="180"/>
    </location>
</feature>
<evidence type="ECO:0000259" key="8">
    <source>
        <dbReference type="Pfam" id="PF20684"/>
    </source>
</evidence>
<comment type="similarity">
    <text evidence="5">Belongs to the SAT4 family.</text>
</comment>
<evidence type="ECO:0000256" key="7">
    <source>
        <dbReference type="SAM" id="Phobius"/>
    </source>
</evidence>
<feature type="transmembrane region" description="Helical" evidence="7">
    <location>
        <begin position="53"/>
        <end position="73"/>
    </location>
</feature>
<comment type="subcellular location">
    <subcellularLocation>
        <location evidence="1">Membrane</location>
        <topology evidence="1">Multi-pass membrane protein</topology>
    </subcellularLocation>
</comment>
<feature type="transmembrane region" description="Helical" evidence="7">
    <location>
        <begin position="242"/>
        <end position="264"/>
    </location>
</feature>
<comment type="caution">
    <text evidence="9">The sequence shown here is derived from an EMBL/GenBank/DDBJ whole genome shotgun (WGS) entry which is preliminary data.</text>
</comment>
<dbReference type="PANTHER" id="PTHR33048">
    <property type="entry name" value="PTH11-LIKE INTEGRAL MEMBRANE PROTEIN (AFU_ORTHOLOGUE AFUA_5G11245)"/>
    <property type="match status" value="1"/>
</dbReference>
<feature type="transmembrane region" description="Helical" evidence="7">
    <location>
        <begin position="139"/>
        <end position="158"/>
    </location>
</feature>
<reference evidence="9" key="1">
    <citation type="submission" date="2021-03" db="EMBL/GenBank/DDBJ databases">
        <authorList>
            <person name="Tagirdzhanova G."/>
        </authorList>
    </citation>
    <scope>NUCLEOTIDE SEQUENCE</scope>
</reference>
<gene>
    <name evidence="9" type="ORF">HETSPECPRED_000636</name>
</gene>
<evidence type="ECO:0000256" key="5">
    <source>
        <dbReference type="ARBA" id="ARBA00038359"/>
    </source>
</evidence>
<evidence type="ECO:0000256" key="4">
    <source>
        <dbReference type="ARBA" id="ARBA00023136"/>
    </source>
</evidence>
<evidence type="ECO:0000313" key="10">
    <source>
        <dbReference type="Proteomes" id="UP000664521"/>
    </source>
</evidence>
<feature type="transmembrane region" description="Helical" evidence="7">
    <location>
        <begin position="276"/>
        <end position="300"/>
    </location>
</feature>
<feature type="region of interest" description="Disordered" evidence="6">
    <location>
        <begin position="344"/>
        <end position="372"/>
    </location>
</feature>
<keyword evidence="3 7" id="KW-1133">Transmembrane helix</keyword>
<evidence type="ECO:0000256" key="3">
    <source>
        <dbReference type="ARBA" id="ARBA00022989"/>
    </source>
</evidence>
<dbReference type="GO" id="GO:0016020">
    <property type="term" value="C:membrane"/>
    <property type="evidence" value="ECO:0007669"/>
    <property type="project" value="UniProtKB-SubCell"/>
</dbReference>
<keyword evidence="2 7" id="KW-0812">Transmembrane</keyword>
<accession>A0A8H3G731</accession>
<dbReference type="EMBL" id="CAJPDS010000104">
    <property type="protein sequence ID" value="CAF9937728.1"/>
    <property type="molecule type" value="Genomic_DNA"/>
</dbReference>
<organism evidence="9 10">
    <name type="scientific">Heterodermia speciosa</name>
    <dbReference type="NCBI Taxonomy" id="116794"/>
    <lineage>
        <taxon>Eukaryota</taxon>
        <taxon>Fungi</taxon>
        <taxon>Dikarya</taxon>
        <taxon>Ascomycota</taxon>
        <taxon>Pezizomycotina</taxon>
        <taxon>Lecanoromycetes</taxon>
        <taxon>OSLEUM clade</taxon>
        <taxon>Lecanoromycetidae</taxon>
        <taxon>Caliciales</taxon>
        <taxon>Physciaceae</taxon>
        <taxon>Heterodermia</taxon>
    </lineage>
</organism>
<dbReference type="InterPro" id="IPR052337">
    <property type="entry name" value="SAT4-like"/>
</dbReference>
<evidence type="ECO:0000256" key="6">
    <source>
        <dbReference type="SAM" id="MobiDB-lite"/>
    </source>
</evidence>
<feature type="transmembrane region" description="Helical" evidence="7">
    <location>
        <begin position="20"/>
        <end position="41"/>
    </location>
</feature>
<protein>
    <recommendedName>
        <fullName evidence="8">Rhodopsin domain-containing protein</fullName>
    </recommendedName>
</protein>
<keyword evidence="10" id="KW-1185">Reference proteome</keyword>
<keyword evidence="4 7" id="KW-0472">Membrane</keyword>
<evidence type="ECO:0000256" key="1">
    <source>
        <dbReference type="ARBA" id="ARBA00004141"/>
    </source>
</evidence>
<dbReference type="AlphaFoldDB" id="A0A8H3G731"/>
<proteinExistence type="inferred from homology"/>
<dbReference type="OrthoDB" id="444631at2759"/>
<evidence type="ECO:0000256" key="2">
    <source>
        <dbReference type="ARBA" id="ARBA00022692"/>
    </source>
</evidence>
<feature type="domain" description="Rhodopsin" evidence="8">
    <location>
        <begin position="223"/>
        <end position="301"/>
    </location>
</feature>
<dbReference type="InterPro" id="IPR049326">
    <property type="entry name" value="Rhodopsin_dom_fungi"/>
</dbReference>
<dbReference type="PANTHER" id="PTHR33048:SF47">
    <property type="entry name" value="INTEGRAL MEMBRANE PROTEIN-RELATED"/>
    <property type="match status" value="1"/>
</dbReference>
<feature type="transmembrane region" description="Helical" evidence="7">
    <location>
        <begin position="105"/>
        <end position="127"/>
    </location>
</feature>
<sequence>MSNSQSLALRPPLKVHETTLHVAIWAVTAVAFPFVPFRLYVRLRVFRRLFADDAFVVLAYILLLVYACFWQIYAKDLYIAFDVAAGLETPDTDFNTHNQRYLNGAVFTVFACGFCLWFIKLAFLLFFRRLGHQVRHQAVIWWSVLAFSVATFVIWLGIANWRCITTSAVKAQATCNDARTEKFSQMSLKVQTSMDILSDVSSEPHLAPHVLDNLNLTSPSPTTVMIIPFDLLWRISLPLKKVLALGGIFSLSIFIIVASISRVAVVSSTKDTDQSWYLIGSAIEMATAVMVACLSSYRALFTPSTITRRLPRYHGEMGNDLERHVFKRFGSNRLGRSSASILAEDRNTDDKWPNPMQSNGQEYEGHTAEASRAAKVTALPPTDRQVHVQSEVRVHHPEAPKPVAVTDVV</sequence>
<dbReference type="Proteomes" id="UP000664521">
    <property type="component" value="Unassembled WGS sequence"/>
</dbReference>
<name>A0A8H3G731_9LECA</name>